<evidence type="ECO:0000313" key="14">
    <source>
        <dbReference type="Proteomes" id="UP000006094"/>
    </source>
</evidence>
<dbReference type="Pfam" id="PF08436">
    <property type="entry name" value="DXP_redisom_C"/>
    <property type="match status" value="1"/>
</dbReference>
<dbReference type="Pfam" id="PF13288">
    <property type="entry name" value="DXPR_C"/>
    <property type="match status" value="1"/>
</dbReference>
<feature type="binding site" evidence="9">
    <location>
        <position position="218"/>
    </location>
    <ligand>
        <name>Mn(2+)</name>
        <dbReference type="ChEBI" id="CHEBI:29035"/>
    </ligand>
</feature>
<dbReference type="SUPFAM" id="SSF51735">
    <property type="entry name" value="NAD(P)-binding Rossmann-fold domains"/>
    <property type="match status" value="1"/>
</dbReference>
<dbReference type="UniPathway" id="UPA00056">
    <property type="reaction ID" value="UER00092"/>
</dbReference>
<dbReference type="PIRSF" id="PIRSF006205">
    <property type="entry name" value="Dxp_reductismrs"/>
    <property type="match status" value="1"/>
</dbReference>
<dbReference type="Gene3D" id="3.40.50.720">
    <property type="entry name" value="NAD(P)-binding Rossmann-like Domain"/>
    <property type="match status" value="1"/>
</dbReference>
<feature type="binding site" evidence="9">
    <location>
        <position position="173"/>
    </location>
    <ligand>
        <name>1-deoxy-D-xylulose 5-phosphate</name>
        <dbReference type="ChEBI" id="CHEBI:57792"/>
    </ligand>
</feature>
<evidence type="ECO:0000256" key="5">
    <source>
        <dbReference type="ARBA" id="ARBA00023002"/>
    </source>
</evidence>
<feature type="binding site" evidence="9">
    <location>
        <position position="218"/>
    </location>
    <ligand>
        <name>1-deoxy-D-xylulose 5-phosphate</name>
        <dbReference type="ChEBI" id="CHEBI:57792"/>
    </ligand>
</feature>
<dbReference type="GO" id="GO:0030604">
    <property type="term" value="F:1-deoxy-D-xylulose-5-phosphate reductoisomerase activity"/>
    <property type="evidence" value="ECO:0007669"/>
    <property type="project" value="UniProtKB-UniRule"/>
</dbReference>
<dbReference type="GO" id="GO:0070402">
    <property type="term" value="F:NADPH binding"/>
    <property type="evidence" value="ECO:0007669"/>
    <property type="project" value="InterPro"/>
</dbReference>
<dbReference type="GO" id="GO:0051484">
    <property type="term" value="P:isopentenyl diphosphate biosynthetic process, methylerythritol 4-phosphate pathway involved in terpenoid biosynthetic process"/>
    <property type="evidence" value="ECO:0007669"/>
    <property type="project" value="UniProtKB-ARBA"/>
</dbReference>
<comment type="cofactor">
    <cofactor evidence="9">
        <name>Mg(2+)</name>
        <dbReference type="ChEBI" id="CHEBI:18420"/>
    </cofactor>
    <cofactor evidence="9">
        <name>Mn(2+)</name>
        <dbReference type="ChEBI" id="CHEBI:29035"/>
    </cofactor>
</comment>
<comment type="function">
    <text evidence="9">Catalyzes the NADPH-dependent rearrangement and reduction of 1-deoxy-D-xylulose-5-phosphate (DXP) to 2-C-methyl-D-erythritol 4-phosphate (MEP).</text>
</comment>
<feature type="domain" description="DXP reductoisomerase C-terminal" evidence="12">
    <location>
        <begin position="258"/>
        <end position="374"/>
    </location>
</feature>
<evidence type="ECO:0000256" key="7">
    <source>
        <dbReference type="ARBA" id="ARBA00023229"/>
    </source>
</evidence>
<dbReference type="STRING" id="1128398.Curi_c15650"/>
<dbReference type="Pfam" id="PF02670">
    <property type="entry name" value="DXP_reductoisom"/>
    <property type="match status" value="1"/>
</dbReference>
<dbReference type="InterPro" id="IPR036291">
    <property type="entry name" value="NAD(P)-bd_dom_sf"/>
</dbReference>
<feature type="binding site" evidence="9">
    <location>
        <position position="13"/>
    </location>
    <ligand>
        <name>NADPH</name>
        <dbReference type="ChEBI" id="CHEBI:57783"/>
    </ligand>
</feature>
<dbReference type="PATRIC" id="fig|1128398.3.peg.1603"/>
<feature type="binding site" evidence="9">
    <location>
        <position position="36"/>
    </location>
    <ligand>
        <name>NADPH</name>
        <dbReference type="ChEBI" id="CHEBI:57783"/>
    </ligand>
</feature>
<dbReference type="AlphaFoldDB" id="K0AXM8"/>
<feature type="binding site" evidence="9">
    <location>
        <position position="12"/>
    </location>
    <ligand>
        <name>NADPH</name>
        <dbReference type="ChEBI" id="CHEBI:57783"/>
    </ligand>
</feature>
<protein>
    <recommendedName>
        <fullName evidence="9">1-deoxy-D-xylulose 5-phosphate reductoisomerase</fullName>
        <shortName evidence="9">DXP reductoisomerase</shortName>
        <ecNumber evidence="9">1.1.1.267</ecNumber>
    </recommendedName>
    <alternativeName>
        <fullName evidence="9">1-deoxyxylulose-5-phosphate reductoisomerase</fullName>
    </alternativeName>
    <alternativeName>
        <fullName evidence="9">2-C-methyl-D-erythritol 4-phosphate synthase</fullName>
    </alternativeName>
</protein>
<dbReference type="InterPro" id="IPR003821">
    <property type="entry name" value="DXP_reductoisomerase"/>
</dbReference>
<feature type="binding site" evidence="9">
    <location>
        <position position="11"/>
    </location>
    <ligand>
        <name>NADPH</name>
        <dbReference type="ChEBI" id="CHEBI:57783"/>
    </ligand>
</feature>
<feature type="binding site" evidence="9">
    <location>
        <position position="122"/>
    </location>
    <ligand>
        <name>1-deoxy-D-xylulose 5-phosphate</name>
        <dbReference type="ChEBI" id="CHEBI:57792"/>
    </ligand>
</feature>
<feature type="domain" description="1-deoxy-D-xylulose 5-phosphate reductoisomerase C-terminal" evidence="11">
    <location>
        <begin position="143"/>
        <end position="226"/>
    </location>
</feature>
<feature type="binding site" evidence="9">
    <location>
        <position position="148"/>
    </location>
    <ligand>
        <name>1-deoxy-D-xylulose 5-phosphate</name>
        <dbReference type="ChEBI" id="CHEBI:57792"/>
    </ligand>
</feature>
<reference evidence="13 14" key="1">
    <citation type="journal article" date="2012" name="PLoS ONE">
        <title>The purine-utilizing bacterium Clostridium acidurici 9a: a genome-guided metabolic reconsideration.</title>
        <authorList>
            <person name="Hartwich K."/>
            <person name="Poehlein A."/>
            <person name="Daniel R."/>
        </authorList>
    </citation>
    <scope>NUCLEOTIDE SEQUENCE [LARGE SCALE GENOMIC DNA]</scope>
    <source>
        <strain evidence="14">ATCC 7906 / DSM 604 / BCRC 14475 / CIP 104303 / KCTC 5404 / NCIMB 10678 / 9a</strain>
    </source>
</reference>
<sequence length="387" mass="43212">MKKISIMGSTGSIGTQALDIVRNNKNFEVVSLSTNKNIKMLEEQALEFRPKVVSVGDKEQALILKDKLRPYNIKVEYGLEGLVKVSTEEDSDILLNSVVGMIGLIPTVEAIKQGKTIALANKETLVTGGEIVMREIKNRKVSMIPVDSEHSAIFQCLKSGKEDEVEKIILTASGGPFRGKTKKDLEQVEVKDALNHPNWSMGKKITIDSATLMNKGLEVIEAKWLFDMDIDKIDVLVHPQSIIHSMVEFIDGSVIAQMGSPDMRTPIQYALTYPDRYNSHVEKLNLLNQKELTFEPPNKEVFPCLELAIRAMKEGGTLPTVLNAANEIAVELFLKGEIRFLDIPLLIEQVMSLHKNIINPSLDDIIDVDKWSRERANTYLKNGGVFN</sequence>
<feature type="binding site" evidence="9">
    <location>
        <position position="147"/>
    </location>
    <ligand>
        <name>Mn(2+)</name>
        <dbReference type="ChEBI" id="CHEBI:29035"/>
    </ligand>
</feature>
<dbReference type="InterPro" id="IPR013644">
    <property type="entry name" value="DXP_reductoisomerase_C"/>
</dbReference>
<feature type="binding site" evidence="9">
    <location>
        <position position="149"/>
    </location>
    <ligand>
        <name>Mn(2+)</name>
        <dbReference type="ChEBI" id="CHEBI:29035"/>
    </ligand>
</feature>
<dbReference type="eggNOG" id="COG0743">
    <property type="taxonomic scope" value="Bacteria"/>
</dbReference>
<dbReference type="SUPFAM" id="SSF55347">
    <property type="entry name" value="Glyceraldehyde-3-phosphate dehydrogenase-like, C-terminal domain"/>
    <property type="match status" value="1"/>
</dbReference>
<dbReference type="HAMAP" id="MF_00183">
    <property type="entry name" value="DXP_reductoisom"/>
    <property type="match status" value="1"/>
</dbReference>
<feature type="domain" description="1-deoxy-D-xylulose 5-phosphate reductoisomerase N-terminal" evidence="10">
    <location>
        <begin position="4"/>
        <end position="129"/>
    </location>
</feature>
<dbReference type="Gene3D" id="1.10.1740.10">
    <property type="match status" value="1"/>
</dbReference>
<evidence type="ECO:0000256" key="6">
    <source>
        <dbReference type="ARBA" id="ARBA00023211"/>
    </source>
</evidence>
<evidence type="ECO:0000256" key="4">
    <source>
        <dbReference type="ARBA" id="ARBA00022857"/>
    </source>
</evidence>
<evidence type="ECO:0000313" key="13">
    <source>
        <dbReference type="EMBL" id="AFS78573.1"/>
    </source>
</evidence>
<feature type="binding site" evidence="9">
    <location>
        <position position="10"/>
    </location>
    <ligand>
        <name>NADPH</name>
        <dbReference type="ChEBI" id="CHEBI:57783"/>
    </ligand>
</feature>
<dbReference type="PANTHER" id="PTHR30525:SF0">
    <property type="entry name" value="1-DEOXY-D-XYLULOSE 5-PHOSPHATE REDUCTOISOMERASE, CHLOROPLASTIC"/>
    <property type="match status" value="1"/>
</dbReference>
<evidence type="ECO:0000259" key="10">
    <source>
        <dbReference type="Pfam" id="PF02670"/>
    </source>
</evidence>
<keyword evidence="9" id="KW-0460">Magnesium</keyword>
<evidence type="ECO:0000259" key="11">
    <source>
        <dbReference type="Pfam" id="PF08436"/>
    </source>
</evidence>
<feature type="binding site" evidence="9">
    <location>
        <position position="215"/>
    </location>
    <ligand>
        <name>1-deoxy-D-xylulose 5-phosphate</name>
        <dbReference type="ChEBI" id="CHEBI:57792"/>
    </ligand>
</feature>
<dbReference type="InterPro" id="IPR036169">
    <property type="entry name" value="DXPR_C_sf"/>
</dbReference>
<feature type="binding site" evidence="9">
    <location>
        <position position="214"/>
    </location>
    <ligand>
        <name>1-deoxy-D-xylulose 5-phosphate</name>
        <dbReference type="ChEBI" id="CHEBI:57792"/>
    </ligand>
</feature>
<dbReference type="RefSeq" id="WP_014967709.1">
    <property type="nucleotide sequence ID" value="NC_018664.1"/>
</dbReference>
<dbReference type="InterPro" id="IPR026877">
    <property type="entry name" value="DXPR_C"/>
</dbReference>
<gene>
    <name evidence="9 13" type="primary">dxr</name>
    <name evidence="13" type="ordered locus">Curi_c15650</name>
</gene>
<feature type="binding site" evidence="9">
    <location>
        <position position="209"/>
    </location>
    <ligand>
        <name>1-deoxy-D-xylulose 5-phosphate</name>
        <dbReference type="ChEBI" id="CHEBI:57792"/>
    </ligand>
</feature>
<proteinExistence type="inferred from homology"/>
<dbReference type="Proteomes" id="UP000006094">
    <property type="component" value="Chromosome"/>
</dbReference>
<name>K0AXM8_GOTA9</name>
<feature type="binding site" evidence="9">
    <location>
        <position position="37"/>
    </location>
    <ligand>
        <name>NADPH</name>
        <dbReference type="ChEBI" id="CHEBI:57783"/>
    </ligand>
</feature>
<feature type="binding site" evidence="9">
    <location>
        <position position="196"/>
    </location>
    <ligand>
        <name>1-deoxy-D-xylulose 5-phosphate</name>
        <dbReference type="ChEBI" id="CHEBI:57792"/>
    </ligand>
</feature>
<comment type="catalytic activity">
    <reaction evidence="8">
        <text>2-C-methyl-D-erythritol 4-phosphate + NADP(+) = 1-deoxy-D-xylulose 5-phosphate + NADPH + H(+)</text>
        <dbReference type="Rhea" id="RHEA:13717"/>
        <dbReference type="ChEBI" id="CHEBI:15378"/>
        <dbReference type="ChEBI" id="CHEBI:57783"/>
        <dbReference type="ChEBI" id="CHEBI:57792"/>
        <dbReference type="ChEBI" id="CHEBI:58262"/>
        <dbReference type="ChEBI" id="CHEBI:58349"/>
        <dbReference type="EC" id="1.1.1.267"/>
    </reaction>
    <physiologicalReaction direction="right-to-left" evidence="8">
        <dbReference type="Rhea" id="RHEA:13719"/>
    </physiologicalReaction>
</comment>
<dbReference type="KEGG" id="cad:Curi_c15650"/>
<evidence type="ECO:0000256" key="9">
    <source>
        <dbReference type="HAMAP-Rule" id="MF_00183"/>
    </source>
</evidence>
<dbReference type="PANTHER" id="PTHR30525">
    <property type="entry name" value="1-DEOXY-D-XYLULOSE 5-PHOSPHATE REDUCTOISOMERASE"/>
    <property type="match status" value="1"/>
</dbReference>
<comment type="similarity">
    <text evidence="2 9">Belongs to the DXR family.</text>
</comment>
<dbReference type="SUPFAM" id="SSF69055">
    <property type="entry name" value="1-deoxy-D-xylulose-5-phosphate reductoisomerase, C-terminal domain"/>
    <property type="match status" value="1"/>
</dbReference>
<comment type="pathway">
    <text evidence="1 9">Isoprenoid biosynthesis; isopentenyl diphosphate biosynthesis via DXP pathway; isopentenyl diphosphate from 1-deoxy-D-xylulose 5-phosphate: step 1/6.</text>
</comment>
<feature type="binding site" evidence="9">
    <location>
        <position position="149"/>
    </location>
    <ligand>
        <name>1-deoxy-D-xylulose 5-phosphate</name>
        <dbReference type="ChEBI" id="CHEBI:57792"/>
    </ligand>
</feature>
<dbReference type="NCBIfam" id="TIGR00243">
    <property type="entry name" value="Dxr"/>
    <property type="match status" value="1"/>
</dbReference>
<keyword evidence="4 9" id="KW-0521">NADP</keyword>
<organism evidence="13 14">
    <name type="scientific">Gottschalkia acidurici (strain ATCC 7906 / DSM 604 / BCRC 14475 / CIP 104303 / KCTC 5404 / NCIMB 10678 / 9a)</name>
    <name type="common">Clostridium acidurici</name>
    <dbReference type="NCBI Taxonomy" id="1128398"/>
    <lineage>
        <taxon>Bacteria</taxon>
        <taxon>Bacillati</taxon>
        <taxon>Bacillota</taxon>
        <taxon>Tissierellia</taxon>
        <taxon>Tissierellales</taxon>
        <taxon>Gottschalkiaceae</taxon>
        <taxon>Gottschalkia</taxon>
    </lineage>
</organism>
<evidence type="ECO:0000256" key="3">
    <source>
        <dbReference type="ARBA" id="ARBA00022723"/>
    </source>
</evidence>
<feature type="binding site" evidence="9">
    <location>
        <position position="121"/>
    </location>
    <ligand>
        <name>NADPH</name>
        <dbReference type="ChEBI" id="CHEBI:57783"/>
    </ligand>
</feature>
<dbReference type="OrthoDB" id="9806546at2"/>
<dbReference type="GO" id="GO:0030145">
    <property type="term" value="F:manganese ion binding"/>
    <property type="evidence" value="ECO:0007669"/>
    <property type="project" value="TreeGrafter"/>
</dbReference>
<dbReference type="EMBL" id="CP003326">
    <property type="protein sequence ID" value="AFS78573.1"/>
    <property type="molecule type" value="Genomic_DNA"/>
</dbReference>
<dbReference type="FunFam" id="3.40.50.720:FF:000045">
    <property type="entry name" value="1-deoxy-D-xylulose 5-phosphate reductoisomerase"/>
    <property type="match status" value="1"/>
</dbReference>
<feature type="binding site" evidence="9">
    <location>
        <position position="123"/>
    </location>
    <ligand>
        <name>NADPH</name>
        <dbReference type="ChEBI" id="CHEBI:57783"/>
    </ligand>
</feature>
<dbReference type="HOGENOM" id="CLU_035714_4_0_9"/>
<keyword evidence="14" id="KW-1185">Reference proteome</keyword>
<keyword evidence="3 9" id="KW-0479">Metal-binding</keyword>
<dbReference type="NCBIfam" id="NF009114">
    <property type="entry name" value="PRK12464.1"/>
    <property type="match status" value="1"/>
</dbReference>
<feature type="binding site" evidence="9">
    <location>
        <position position="202"/>
    </location>
    <ligand>
        <name>NADPH</name>
        <dbReference type="ChEBI" id="CHEBI:57783"/>
    </ligand>
</feature>
<keyword evidence="6 9" id="KW-0464">Manganese</keyword>
<dbReference type="InterPro" id="IPR013512">
    <property type="entry name" value="DXP_reductoisomerase_N"/>
</dbReference>
<accession>K0AXM8</accession>
<keyword evidence="7 9" id="KW-0414">Isoprene biosynthesis</keyword>
<comment type="caution">
    <text evidence="9">Lacks conserved residue(s) required for the propagation of feature annotation.</text>
</comment>
<evidence type="ECO:0000259" key="12">
    <source>
        <dbReference type="Pfam" id="PF13288"/>
    </source>
</evidence>
<evidence type="ECO:0000256" key="1">
    <source>
        <dbReference type="ARBA" id="ARBA00005094"/>
    </source>
</evidence>
<evidence type="ECO:0000256" key="2">
    <source>
        <dbReference type="ARBA" id="ARBA00006825"/>
    </source>
</evidence>
<keyword evidence="5 9" id="KW-0560">Oxidoreductase</keyword>
<dbReference type="EC" id="1.1.1.267" evidence="9"/>
<evidence type="ECO:0000256" key="8">
    <source>
        <dbReference type="ARBA" id="ARBA00048543"/>
    </source>
</evidence>